<proteinExistence type="predicted"/>
<accession>A0A0K2V6I1</accession>
<reference evidence="1" key="1">
    <citation type="submission" date="2014-05" db="EMBL/GenBank/DDBJ databases">
        <authorList>
            <person name="Chronopoulou M."/>
        </authorList>
    </citation>
    <scope>NUCLEOTIDE SEQUENCE</scope>
    <source>
        <tissue evidence="1">Whole organism</tissue>
    </source>
</reference>
<name>A0A0K2V6I1_LEPSM</name>
<dbReference type="AlphaFoldDB" id="A0A0K2V6I1"/>
<sequence length="51" mass="5781">MRGGSLLNKTKVFSEKEKASSWPPIEWKEPCEGFCFLRVGERQGPYNSFGA</sequence>
<protein>
    <submittedName>
        <fullName evidence="1">Uncharacterized protein</fullName>
    </submittedName>
</protein>
<organism evidence="1">
    <name type="scientific">Lepeophtheirus salmonis</name>
    <name type="common">Salmon louse</name>
    <name type="synonym">Caligus salmonis</name>
    <dbReference type="NCBI Taxonomy" id="72036"/>
    <lineage>
        <taxon>Eukaryota</taxon>
        <taxon>Metazoa</taxon>
        <taxon>Ecdysozoa</taxon>
        <taxon>Arthropoda</taxon>
        <taxon>Crustacea</taxon>
        <taxon>Multicrustacea</taxon>
        <taxon>Hexanauplia</taxon>
        <taxon>Copepoda</taxon>
        <taxon>Siphonostomatoida</taxon>
        <taxon>Caligidae</taxon>
        <taxon>Lepeophtheirus</taxon>
    </lineage>
</organism>
<evidence type="ECO:0000313" key="1">
    <source>
        <dbReference type="EMBL" id="CDW45762.1"/>
    </source>
</evidence>
<dbReference type="EMBL" id="HACA01028401">
    <property type="protein sequence ID" value="CDW45762.1"/>
    <property type="molecule type" value="Transcribed_RNA"/>
</dbReference>